<dbReference type="Gene3D" id="1.10.8.80">
    <property type="entry name" value="Magnesium chelatase subunit I, C-Terminal domain"/>
    <property type="match status" value="1"/>
</dbReference>
<dbReference type="PANTHER" id="PTHR42759">
    <property type="entry name" value="MOXR FAMILY PROTEIN"/>
    <property type="match status" value="1"/>
</dbReference>
<feature type="domain" description="ChlI/MoxR AAA lid" evidence="5">
    <location>
        <begin position="241"/>
        <end position="312"/>
    </location>
</feature>
<reference evidence="6" key="1">
    <citation type="submission" date="2020-09" db="EMBL/GenBank/DDBJ databases">
        <title>A novel bacterium of genus Paenibacillus, isolated from South China Sea.</title>
        <authorList>
            <person name="Huang H."/>
            <person name="Mo K."/>
            <person name="Hu Y."/>
        </authorList>
    </citation>
    <scope>NUCLEOTIDE SEQUENCE</scope>
    <source>
        <strain evidence="6">IB182363</strain>
    </source>
</reference>
<protein>
    <submittedName>
        <fullName evidence="6">MoxR family ATPase</fullName>
    </submittedName>
</protein>
<dbReference type="GO" id="GO:0016887">
    <property type="term" value="F:ATP hydrolysis activity"/>
    <property type="evidence" value="ECO:0007669"/>
    <property type="project" value="InterPro"/>
</dbReference>
<dbReference type="PIRSF" id="PIRSF002849">
    <property type="entry name" value="AAA_ATPase_chaperone_MoxR_prd"/>
    <property type="match status" value="1"/>
</dbReference>
<sequence length="330" mass="36511">MQLGRGAPSPFDRPHPFIERIVHQVEKAIVGKRESIEAVVIAFLCGGHILLEDVPGVGKTMLVRAMAKTVGASFKRIQCTSDLLPSDVTGVSVYNQRSGEFEFRPGPVMANVVLADEMNRASPKTQSALLEAMEEKQLTVDGETCLLPEPFMLLATQNPVEHEGTYPLPEAQLDRFLLKIRLGYPEERHEVELLGRLQERHPLDEVRAVLLVEEWIRLQQEVRQVLVDETLKQYIVRLTSATRTHPDVALGASPRASYALMRAAQAKAFCNGRSYVVPDDIKAMALPVIAHRLALQPDARYTGKTADTIVRQLIATIPVPTVQAASGRTS</sequence>
<dbReference type="PANTHER" id="PTHR42759:SF5">
    <property type="entry name" value="METHANOL DEHYDROGENASE REGULATOR"/>
    <property type="match status" value="1"/>
</dbReference>
<dbReference type="Pfam" id="PF17863">
    <property type="entry name" value="AAA_lid_2"/>
    <property type="match status" value="1"/>
</dbReference>
<evidence type="ECO:0000259" key="4">
    <source>
        <dbReference type="Pfam" id="PF07726"/>
    </source>
</evidence>
<dbReference type="Gene3D" id="3.40.50.300">
    <property type="entry name" value="P-loop containing nucleotide triphosphate hydrolases"/>
    <property type="match status" value="1"/>
</dbReference>
<dbReference type="FunFam" id="3.40.50.300:FF:000640">
    <property type="entry name" value="MoxR family ATPase"/>
    <property type="match status" value="1"/>
</dbReference>
<dbReference type="SUPFAM" id="SSF52540">
    <property type="entry name" value="P-loop containing nucleoside triphosphate hydrolases"/>
    <property type="match status" value="1"/>
</dbReference>
<dbReference type="InterPro" id="IPR027417">
    <property type="entry name" value="P-loop_NTPase"/>
</dbReference>
<proteinExistence type="inferred from homology"/>
<evidence type="ECO:0000313" key="6">
    <source>
        <dbReference type="EMBL" id="MBD2865827.1"/>
    </source>
</evidence>
<dbReference type="GO" id="GO:0005524">
    <property type="term" value="F:ATP binding"/>
    <property type="evidence" value="ECO:0007669"/>
    <property type="project" value="UniProtKB-KW"/>
</dbReference>
<dbReference type="Pfam" id="PF07726">
    <property type="entry name" value="AAA_3"/>
    <property type="match status" value="1"/>
</dbReference>
<feature type="domain" description="ATPase AAA-3" evidence="4">
    <location>
        <begin position="48"/>
        <end position="178"/>
    </location>
</feature>
<keyword evidence="1" id="KW-0547">Nucleotide-binding</keyword>
<keyword evidence="7" id="KW-1185">Reference proteome</keyword>
<keyword evidence="2" id="KW-0067">ATP-binding</keyword>
<dbReference type="AlphaFoldDB" id="A0A927CF71"/>
<dbReference type="RefSeq" id="WP_190931450.1">
    <property type="nucleotide sequence ID" value="NZ_JACXJA010000048.1"/>
</dbReference>
<evidence type="ECO:0000256" key="3">
    <source>
        <dbReference type="ARBA" id="ARBA00061607"/>
    </source>
</evidence>
<name>A0A927CF71_9BACL</name>
<dbReference type="InterPro" id="IPR041628">
    <property type="entry name" value="ChlI/MoxR_AAA_lid"/>
</dbReference>
<comment type="similarity">
    <text evidence="3">Belongs to the MoxR family.</text>
</comment>
<dbReference type="Proteomes" id="UP000639396">
    <property type="component" value="Unassembled WGS sequence"/>
</dbReference>
<comment type="caution">
    <text evidence="6">The sequence shown here is derived from an EMBL/GenBank/DDBJ whole genome shotgun (WGS) entry which is preliminary data.</text>
</comment>
<evidence type="ECO:0000259" key="5">
    <source>
        <dbReference type="Pfam" id="PF17863"/>
    </source>
</evidence>
<gene>
    <name evidence="6" type="ORF">IDH45_27980</name>
</gene>
<organism evidence="6 7">
    <name type="scientific">Paenibacillus oceani</name>
    <dbReference type="NCBI Taxonomy" id="2772510"/>
    <lineage>
        <taxon>Bacteria</taxon>
        <taxon>Bacillati</taxon>
        <taxon>Bacillota</taxon>
        <taxon>Bacilli</taxon>
        <taxon>Bacillales</taxon>
        <taxon>Paenibacillaceae</taxon>
        <taxon>Paenibacillus</taxon>
    </lineage>
</organism>
<evidence type="ECO:0000256" key="2">
    <source>
        <dbReference type="ARBA" id="ARBA00022840"/>
    </source>
</evidence>
<evidence type="ECO:0000313" key="7">
    <source>
        <dbReference type="Proteomes" id="UP000639396"/>
    </source>
</evidence>
<dbReference type="EMBL" id="JACXJA010000048">
    <property type="protein sequence ID" value="MBD2865827.1"/>
    <property type="molecule type" value="Genomic_DNA"/>
</dbReference>
<accession>A0A927CF71</accession>
<dbReference type="InterPro" id="IPR050764">
    <property type="entry name" value="CbbQ/NirQ/NorQ/GpvN"/>
</dbReference>
<dbReference type="InterPro" id="IPR011703">
    <property type="entry name" value="ATPase_AAA-3"/>
</dbReference>
<evidence type="ECO:0000256" key="1">
    <source>
        <dbReference type="ARBA" id="ARBA00022741"/>
    </source>
</evidence>